<feature type="transmembrane region" description="Helical" evidence="1">
    <location>
        <begin position="522"/>
        <end position="541"/>
    </location>
</feature>
<evidence type="ECO:0000256" key="1">
    <source>
        <dbReference type="SAM" id="Phobius"/>
    </source>
</evidence>
<keyword evidence="3" id="KW-1185">Reference proteome</keyword>
<evidence type="ECO:0000313" key="3">
    <source>
        <dbReference type="Proteomes" id="UP000254711"/>
    </source>
</evidence>
<protein>
    <submittedName>
        <fullName evidence="2">Uncharacterized protein</fullName>
    </submittedName>
</protein>
<feature type="transmembrane region" description="Helical" evidence="1">
    <location>
        <begin position="358"/>
        <end position="380"/>
    </location>
</feature>
<proteinExistence type="predicted"/>
<feature type="transmembrane region" description="Helical" evidence="1">
    <location>
        <begin position="392"/>
        <end position="410"/>
    </location>
</feature>
<dbReference type="Proteomes" id="UP000254711">
    <property type="component" value="Unassembled WGS sequence"/>
</dbReference>
<feature type="transmembrane region" description="Helical" evidence="1">
    <location>
        <begin position="275"/>
        <end position="298"/>
    </location>
</feature>
<feature type="transmembrane region" description="Helical" evidence="1">
    <location>
        <begin position="178"/>
        <end position="197"/>
    </location>
</feature>
<feature type="transmembrane region" description="Helical" evidence="1">
    <location>
        <begin position="148"/>
        <end position="166"/>
    </location>
</feature>
<name>A0A370KA48_9GAMM</name>
<dbReference type="EMBL" id="QQSY01000001">
    <property type="protein sequence ID" value="RDI99513.1"/>
    <property type="molecule type" value="Genomic_DNA"/>
</dbReference>
<sequence length="637" mass="69036">MAFPFQRGGLRGNPNTDLLYLKCLKSGNTYLISSAQTFDEWNVAYRHVPRSFCSGDVILVGTSNAASAESYLGVATPFKVSRATFLAHTDIGARAAVLILAWTAFVLIGLASAILLSLHSLDALPSAIIGIGVSGVIVFATGLLNFHLSSYAAITLVAISALTLLSNRRRRIWSELRMPMLLWLAIGMVAFLFVAGIDNGGGRWAANAMFSPLSWSVDNQNPVLFAYRFAHATKGEALVAGPWYFDDRTPLLTVLMIVPQTLFIEPLSRLVGTDFIYTADSAIGVLLLALWAPVLLWFSFRAKVRHRMLFIAIVAISPFMLFNTVYTWGKMLGAAYILLAVGLTLLPERRNLGLIPTALVLCYLSHSGNAIAGAAFLIVFANALRWGDVKTLTYGAFVALVVMAPWVYWIKVVQPFGNALVRYQLANDTGFDHRSSSILASVLQCWKGLGLEEWLAMKLHSFHMLVDVPLSIGFGGALDNRTSSFAENQRAGDFVVLARTIGIASVGAILAIFRGSAFQKKLILCGVVGVVSMTLLIVRHGYVPHQAYGSIVLIAAAGAMYLADQHSRIPTILFGTWLAYFAAVWIVSPIVNADHLHFGALIMAVLWLCGAVIIVASSSRALPAWRSAGLDIQNRAG</sequence>
<dbReference type="AlphaFoldDB" id="A0A370KA48"/>
<feature type="transmembrane region" description="Helical" evidence="1">
    <location>
        <begin position="571"/>
        <end position="591"/>
    </location>
</feature>
<gene>
    <name evidence="2" type="ORF">DVT68_01240</name>
</gene>
<keyword evidence="1" id="KW-0472">Membrane</keyword>
<feature type="transmembrane region" description="Helical" evidence="1">
    <location>
        <begin position="310"/>
        <end position="338"/>
    </location>
</feature>
<feature type="transmembrane region" description="Helical" evidence="1">
    <location>
        <begin position="597"/>
        <end position="616"/>
    </location>
</feature>
<accession>A0A370KA48</accession>
<reference evidence="2 3" key="1">
    <citation type="submission" date="2018-07" db="EMBL/GenBank/DDBJ databases">
        <title>Dyella solisilvae sp. nov., isolated from the pine and broad-leaved mixed forest soil.</title>
        <authorList>
            <person name="Gao Z."/>
            <person name="Qiu L."/>
        </authorList>
    </citation>
    <scope>NUCLEOTIDE SEQUENCE [LARGE SCALE GENOMIC DNA]</scope>
    <source>
        <strain evidence="2 3">DHG54</strain>
    </source>
</reference>
<keyword evidence="1" id="KW-1133">Transmembrane helix</keyword>
<feature type="transmembrane region" description="Helical" evidence="1">
    <location>
        <begin position="95"/>
        <end position="116"/>
    </location>
</feature>
<comment type="caution">
    <text evidence="2">The sequence shown here is derived from an EMBL/GenBank/DDBJ whole genome shotgun (WGS) entry which is preliminary data.</text>
</comment>
<feature type="transmembrane region" description="Helical" evidence="1">
    <location>
        <begin position="494"/>
        <end position="513"/>
    </location>
</feature>
<feature type="transmembrane region" description="Helical" evidence="1">
    <location>
        <begin position="547"/>
        <end position="564"/>
    </location>
</feature>
<evidence type="ECO:0000313" key="2">
    <source>
        <dbReference type="EMBL" id="RDI99513.1"/>
    </source>
</evidence>
<keyword evidence="1" id="KW-0812">Transmembrane</keyword>
<feature type="transmembrane region" description="Helical" evidence="1">
    <location>
        <begin position="123"/>
        <end position="142"/>
    </location>
</feature>
<organism evidence="2 3">
    <name type="scientific">Dyella solisilvae</name>
    <dbReference type="NCBI Taxonomy" id="1920168"/>
    <lineage>
        <taxon>Bacteria</taxon>
        <taxon>Pseudomonadati</taxon>
        <taxon>Pseudomonadota</taxon>
        <taxon>Gammaproteobacteria</taxon>
        <taxon>Lysobacterales</taxon>
        <taxon>Rhodanobacteraceae</taxon>
        <taxon>Dyella</taxon>
    </lineage>
</organism>